<dbReference type="EMBL" id="UINC01083394">
    <property type="protein sequence ID" value="SVC29057.1"/>
    <property type="molecule type" value="Genomic_DNA"/>
</dbReference>
<sequence>MIIVSFIKYQVKHLINFYVNFLLRFSIIDN</sequence>
<organism evidence="1">
    <name type="scientific">marine metagenome</name>
    <dbReference type="NCBI Taxonomy" id="408172"/>
    <lineage>
        <taxon>unclassified sequences</taxon>
        <taxon>metagenomes</taxon>
        <taxon>ecological metagenomes</taxon>
    </lineage>
</organism>
<protein>
    <submittedName>
        <fullName evidence="1">Uncharacterized protein</fullName>
    </submittedName>
</protein>
<dbReference type="AlphaFoldDB" id="A0A382L263"/>
<proteinExistence type="predicted"/>
<reference evidence="1" key="1">
    <citation type="submission" date="2018-05" db="EMBL/GenBank/DDBJ databases">
        <authorList>
            <person name="Lanie J.A."/>
            <person name="Ng W.-L."/>
            <person name="Kazmierczak K.M."/>
            <person name="Andrzejewski T.M."/>
            <person name="Davidsen T.M."/>
            <person name="Wayne K.J."/>
            <person name="Tettelin H."/>
            <person name="Glass J.I."/>
            <person name="Rusch D."/>
            <person name="Podicherti R."/>
            <person name="Tsui H.-C.T."/>
            <person name="Winkler M.E."/>
        </authorList>
    </citation>
    <scope>NUCLEOTIDE SEQUENCE</scope>
</reference>
<gene>
    <name evidence="1" type="ORF">METZ01_LOCUS281911</name>
</gene>
<accession>A0A382L263</accession>
<evidence type="ECO:0000313" key="1">
    <source>
        <dbReference type="EMBL" id="SVC29057.1"/>
    </source>
</evidence>
<name>A0A382L263_9ZZZZ</name>